<keyword evidence="2" id="KW-1185">Reference proteome</keyword>
<evidence type="ECO:0000313" key="2">
    <source>
        <dbReference type="Proteomes" id="UP001165960"/>
    </source>
</evidence>
<accession>A0ACC2RF88</accession>
<name>A0ACC2RF88_9FUNG</name>
<comment type="caution">
    <text evidence="1">The sequence shown here is derived from an EMBL/GenBank/DDBJ whole genome shotgun (WGS) entry which is preliminary data.</text>
</comment>
<dbReference type="Proteomes" id="UP001165960">
    <property type="component" value="Unassembled WGS sequence"/>
</dbReference>
<gene>
    <name evidence="1" type="ORF">DSO57_1031910</name>
</gene>
<protein>
    <submittedName>
        <fullName evidence="1">Uncharacterized protein</fullName>
    </submittedName>
</protein>
<evidence type="ECO:0000313" key="1">
    <source>
        <dbReference type="EMBL" id="KAJ9048725.1"/>
    </source>
</evidence>
<proteinExistence type="predicted"/>
<dbReference type="EMBL" id="QTSX02007334">
    <property type="protein sequence ID" value="KAJ9048725.1"/>
    <property type="molecule type" value="Genomic_DNA"/>
</dbReference>
<sequence>MGNDNNNDQPTFPNFPMPQGGPSSQPGTFGFPEPNMFGNQRPAANGFLFPQPNVPLMPNETINSRPSFPTPMPNPQVVPQFPMMPSHQPSCNNPIYPGPSFLQPMGNFVGPPTQQQSFFSVPQNGGIQEPLAETGPGGEFTGPMLRFSNLDLSRQLYHATVLIVSMDEECSLRPPALYLNDSGREQQIAPVKLDEFQEHSFWRYSLTVPVTLHQKQVEYALGQGGKKYTFYVQGIEETWRWSFFSCNGFSNDVDARRQAEAGGADPLWNDMMEQHAKAPFHAMVGGGDQLYCDDVFLEPSMKAWLDIPSRKERDAVVFTPPMEEEVMEFYFKTYCSWFSQGTFATALATIPYAMVSDDHDIFDGFGSYPVRMMNSPVFQGIFKCALRCFLLFQGHTTAERGHREGHFGEKSYSWLKMFGPYTAVLGVDNRSERSIKQLLTSGSYEIMFQKLYHEIPPSCTHLMVILGIPIVYPRLSEIEDAMNGLSVVQHKLNIHKLFHKTGAFSQLVNQFGQPELLDDLCDHWTASDHLQERHEFVLKLQGFARDRSIRVSFLAGDVHLGAAGYFRSADANIPMVKDHRHMTQIVSSGIVNLPPPDMVVTMLHRSCILYQLDNYTHEEMYELFKNDVDGKDLGTSNKCLNRRNWCGVFQSKGAHEVRFILFVEKKDSPTVPYEVLVQPLLLGNQGS</sequence>
<organism evidence="1 2">
    <name type="scientific">Entomophthora muscae</name>
    <dbReference type="NCBI Taxonomy" id="34485"/>
    <lineage>
        <taxon>Eukaryota</taxon>
        <taxon>Fungi</taxon>
        <taxon>Fungi incertae sedis</taxon>
        <taxon>Zoopagomycota</taxon>
        <taxon>Entomophthoromycotina</taxon>
        <taxon>Entomophthoromycetes</taxon>
        <taxon>Entomophthorales</taxon>
        <taxon>Entomophthoraceae</taxon>
        <taxon>Entomophthora</taxon>
    </lineage>
</organism>
<reference evidence="1" key="1">
    <citation type="submission" date="2022-04" db="EMBL/GenBank/DDBJ databases">
        <title>Genome of the entomopathogenic fungus Entomophthora muscae.</title>
        <authorList>
            <person name="Elya C."/>
            <person name="Lovett B.R."/>
            <person name="Lee E."/>
            <person name="Macias A.M."/>
            <person name="Hajek A.E."/>
            <person name="De Bivort B.L."/>
            <person name="Kasson M.T."/>
            <person name="De Fine Licht H.H."/>
            <person name="Stajich J.E."/>
        </authorList>
    </citation>
    <scope>NUCLEOTIDE SEQUENCE</scope>
    <source>
        <strain evidence="1">Berkeley</strain>
    </source>
</reference>